<dbReference type="OrthoDB" id="610337at2759"/>
<dbReference type="Pfam" id="PF08268">
    <property type="entry name" value="FBA_3"/>
    <property type="match status" value="1"/>
</dbReference>
<dbReference type="NCBIfam" id="TIGR01640">
    <property type="entry name" value="F_box_assoc_1"/>
    <property type="match status" value="1"/>
</dbReference>
<dbReference type="InterPro" id="IPR017451">
    <property type="entry name" value="F-box-assoc_interact_dom"/>
</dbReference>
<dbReference type="InterPro" id="IPR001810">
    <property type="entry name" value="F-box_dom"/>
</dbReference>
<dbReference type="Gene3D" id="1.20.1280.50">
    <property type="match status" value="1"/>
</dbReference>
<dbReference type="STRING" id="93759.A0A1R3JKQ6"/>
<dbReference type="InterPro" id="IPR013187">
    <property type="entry name" value="F-box-assoc_dom_typ3"/>
</dbReference>
<organism evidence="3 4">
    <name type="scientific">Corchorus olitorius</name>
    <dbReference type="NCBI Taxonomy" id="93759"/>
    <lineage>
        <taxon>Eukaryota</taxon>
        <taxon>Viridiplantae</taxon>
        <taxon>Streptophyta</taxon>
        <taxon>Embryophyta</taxon>
        <taxon>Tracheophyta</taxon>
        <taxon>Spermatophyta</taxon>
        <taxon>Magnoliopsida</taxon>
        <taxon>eudicotyledons</taxon>
        <taxon>Gunneridae</taxon>
        <taxon>Pentapetalae</taxon>
        <taxon>rosids</taxon>
        <taxon>malvids</taxon>
        <taxon>Malvales</taxon>
        <taxon>Malvaceae</taxon>
        <taxon>Grewioideae</taxon>
        <taxon>Apeibeae</taxon>
        <taxon>Corchorus</taxon>
    </lineage>
</organism>
<dbReference type="Proteomes" id="UP000187203">
    <property type="component" value="Unassembled WGS sequence"/>
</dbReference>
<reference evidence="4" key="1">
    <citation type="submission" date="2013-09" db="EMBL/GenBank/DDBJ databases">
        <title>Corchorus olitorius genome sequencing.</title>
        <authorList>
            <person name="Alam M."/>
            <person name="Haque M.S."/>
            <person name="Islam M.S."/>
            <person name="Emdad E.M."/>
            <person name="Islam M.M."/>
            <person name="Ahmed B."/>
            <person name="Halim A."/>
            <person name="Hossen Q.M.M."/>
            <person name="Hossain M.Z."/>
            <person name="Ahmed R."/>
            <person name="Khan M.M."/>
            <person name="Islam R."/>
            <person name="Rashid M.M."/>
            <person name="Khan S.A."/>
            <person name="Rahman M.S."/>
            <person name="Alam M."/>
            <person name="Yahiya A.S."/>
            <person name="Khan M.S."/>
            <person name="Azam M.S."/>
            <person name="Haque T."/>
            <person name="Lashkar M.Z.H."/>
            <person name="Akhand A.I."/>
            <person name="Morshed G."/>
            <person name="Roy S."/>
            <person name="Uddin K.S."/>
            <person name="Rabeya T."/>
            <person name="Hossain A.S."/>
            <person name="Chowdhury A."/>
            <person name="Snigdha A.R."/>
            <person name="Mortoza M.S."/>
            <person name="Matin S.A."/>
            <person name="Hoque S.M.E."/>
            <person name="Islam M.K."/>
            <person name="Roy D.K."/>
            <person name="Haider R."/>
            <person name="Moosa M.M."/>
            <person name="Elias S.M."/>
            <person name="Hasan A.M."/>
            <person name="Jahan S."/>
            <person name="Shafiuddin M."/>
            <person name="Mahmood N."/>
            <person name="Shommy N.S."/>
        </authorList>
    </citation>
    <scope>NUCLEOTIDE SEQUENCE [LARGE SCALE GENOMIC DNA]</scope>
    <source>
        <strain evidence="4">cv. O-4</strain>
    </source>
</reference>
<comment type="caution">
    <text evidence="3">The sequence shown here is derived from an EMBL/GenBank/DDBJ whole genome shotgun (WGS) entry which is preliminary data.</text>
</comment>
<dbReference type="InterPro" id="IPR050796">
    <property type="entry name" value="SCF_F-box_component"/>
</dbReference>
<dbReference type="PANTHER" id="PTHR31672">
    <property type="entry name" value="BNACNNG10540D PROTEIN"/>
    <property type="match status" value="1"/>
</dbReference>
<evidence type="ECO:0000313" key="3">
    <source>
        <dbReference type="EMBL" id="OMO95384.1"/>
    </source>
</evidence>
<dbReference type="Pfam" id="PF00646">
    <property type="entry name" value="F-box"/>
    <property type="match status" value="1"/>
</dbReference>
<name>A0A1R3JKQ6_9ROSI</name>
<keyword evidence="4" id="KW-1185">Reference proteome</keyword>
<dbReference type="EMBL" id="AWUE01015843">
    <property type="protein sequence ID" value="OMO95384.1"/>
    <property type="molecule type" value="Genomic_DNA"/>
</dbReference>
<protein>
    <recommendedName>
        <fullName evidence="2">F-box domain-containing protein</fullName>
    </recommendedName>
</protein>
<feature type="region of interest" description="Disordered" evidence="1">
    <location>
        <begin position="1"/>
        <end position="21"/>
    </location>
</feature>
<gene>
    <name evidence="3" type="ORF">COLO4_15939</name>
</gene>
<dbReference type="PANTHER" id="PTHR31672:SF13">
    <property type="entry name" value="F-BOX PROTEIN CPR30-LIKE"/>
    <property type="match status" value="1"/>
</dbReference>
<accession>A0A1R3JKQ6</accession>
<evidence type="ECO:0000313" key="4">
    <source>
        <dbReference type="Proteomes" id="UP000187203"/>
    </source>
</evidence>
<evidence type="ECO:0000259" key="2">
    <source>
        <dbReference type="PROSITE" id="PS50181"/>
    </source>
</evidence>
<proteinExistence type="predicted"/>
<feature type="domain" description="F-box" evidence="2">
    <location>
        <begin position="22"/>
        <end position="67"/>
    </location>
</feature>
<evidence type="ECO:0000256" key="1">
    <source>
        <dbReference type="SAM" id="MobiDB-lite"/>
    </source>
</evidence>
<dbReference type="InterPro" id="IPR036047">
    <property type="entry name" value="F-box-like_dom_sf"/>
</dbReference>
<dbReference type="SUPFAM" id="SSF81383">
    <property type="entry name" value="F-box domain"/>
    <property type="match status" value="1"/>
</dbReference>
<sequence>MDGKKRKMASGSPERDKNEGTELQLTDFPSNLLMEIFSRLPIMSLGKCRCVSKTWFRIISSPEFAKLHLSVSPTCILIKNKPPKSESKRLLLSQVFEVSGTKCFRFDRMNFTSRFDLPNITFSLVNSCNGLVCLSGDKAEFIYVCNPVLGDYITIQVPDDSDSYVRSFGLGFSSRSNEFKVLHTFSLRTEEPGLRLGGTRTIKAVIYTLGTGLWKSIENVPDEISSLGFNSFLHGALHWGIVRGNPKLCCRITCFNFEEDLFGEIPVPPQFEPELGCFDELRLGVYDGCLSACCFRGGWDFDVWVMKEYGVKESWVTQFRIDTFEPADEPVDYGTDFYYPLVFLKNGEIIISFNNELVVSYNLKKKTLRDTRLSRTMGEFDAVG</sequence>
<dbReference type="AlphaFoldDB" id="A0A1R3JKQ6"/>
<dbReference type="SMART" id="SM00256">
    <property type="entry name" value="FBOX"/>
    <property type="match status" value="1"/>
</dbReference>
<dbReference type="PROSITE" id="PS50181">
    <property type="entry name" value="FBOX"/>
    <property type="match status" value="1"/>
</dbReference>